<proteinExistence type="predicted"/>
<evidence type="ECO:0000256" key="6">
    <source>
        <dbReference type="ARBA" id="ARBA00023242"/>
    </source>
</evidence>
<sequence>MVGPSASHQCPVCLQWFSKRAHYNQHLPCEQPQARWTCSTCNGQFDDSLALEQHQMENGHGDAYHCDKCGKSFPTSTLLGRHRQFPSPCSDALGRRGNTHTCETCNKTFASWASYNQHFLMCTPRKVSTTSLSQASTLIPPAHPRQNPAVVAQQLPTSVAPAKQPPIPKAPLVASATPDGGMYDKSPDPPHDAAPRQKGKGRCCGVGLNLTEEERGSIRRQLQAVGVLKSSLTPSTDPSKRRYQQPQRVPRVAVAPLPSVLPYAPTAQAPGVGGLEEMSEAAEICAQIMPLVLQSDVFIHNTGNITCCGIDWTRIGSNKQAAIVEKFAGLCHLPLRYQSTEYVPSPITFKNEYQSNYPVTDFKPSPEHTNSSRALRVVALSCCKIILQNSFQEAVKIAAVDVLSCRILMNHLICTDPTAPVESWNRKITGLSSFHDIEAARQDGYKVLKGWNAARAALSKFIDRETVIVGYNLRSDLDALRIVHGRAVDVAKVFENAAKGPLSKQQLSLESLCRDLPGIHLTYHPIFGRDALQNAFAVRELGLWMLKYGERLNTIAKQKTLDLQRLG</sequence>
<dbReference type="InterPro" id="IPR013087">
    <property type="entry name" value="Znf_C2H2_type"/>
</dbReference>
<evidence type="ECO:0000256" key="5">
    <source>
        <dbReference type="ARBA" id="ARBA00022833"/>
    </source>
</evidence>
<dbReference type="EMBL" id="MU001774">
    <property type="protein sequence ID" value="KAF2798935.1"/>
    <property type="molecule type" value="Genomic_DNA"/>
</dbReference>
<evidence type="ECO:0000256" key="4">
    <source>
        <dbReference type="ARBA" id="ARBA00022771"/>
    </source>
</evidence>
<dbReference type="SMART" id="SM00355">
    <property type="entry name" value="ZnF_C2H2"/>
    <property type="match status" value="4"/>
</dbReference>
<dbReference type="InterPro" id="IPR012337">
    <property type="entry name" value="RNaseH-like_sf"/>
</dbReference>
<dbReference type="Proteomes" id="UP000799757">
    <property type="component" value="Unassembled WGS sequence"/>
</dbReference>
<evidence type="ECO:0000256" key="7">
    <source>
        <dbReference type="PROSITE-ProRule" id="PRU00042"/>
    </source>
</evidence>
<dbReference type="GO" id="GO:0003676">
    <property type="term" value="F:nucleic acid binding"/>
    <property type="evidence" value="ECO:0007669"/>
    <property type="project" value="InterPro"/>
</dbReference>
<evidence type="ECO:0000256" key="1">
    <source>
        <dbReference type="ARBA" id="ARBA00004123"/>
    </source>
</evidence>
<evidence type="ECO:0000256" key="3">
    <source>
        <dbReference type="ARBA" id="ARBA00022737"/>
    </source>
</evidence>
<evidence type="ECO:0000256" key="8">
    <source>
        <dbReference type="SAM" id="MobiDB-lite"/>
    </source>
</evidence>
<dbReference type="SUPFAM" id="SSF57667">
    <property type="entry name" value="beta-beta-alpha zinc fingers"/>
    <property type="match status" value="1"/>
</dbReference>
<evidence type="ECO:0000313" key="10">
    <source>
        <dbReference type="EMBL" id="KAF2798935.1"/>
    </source>
</evidence>
<dbReference type="Pfam" id="PF00096">
    <property type="entry name" value="zf-C2H2"/>
    <property type="match status" value="1"/>
</dbReference>
<dbReference type="OrthoDB" id="16516at2759"/>
<reference evidence="10" key="1">
    <citation type="journal article" date="2020" name="Stud. Mycol.">
        <title>101 Dothideomycetes genomes: a test case for predicting lifestyles and emergence of pathogens.</title>
        <authorList>
            <person name="Haridas S."/>
            <person name="Albert R."/>
            <person name="Binder M."/>
            <person name="Bloem J."/>
            <person name="Labutti K."/>
            <person name="Salamov A."/>
            <person name="Andreopoulos B."/>
            <person name="Baker S."/>
            <person name="Barry K."/>
            <person name="Bills G."/>
            <person name="Bluhm B."/>
            <person name="Cannon C."/>
            <person name="Castanera R."/>
            <person name="Culley D."/>
            <person name="Daum C."/>
            <person name="Ezra D."/>
            <person name="Gonzalez J."/>
            <person name="Henrissat B."/>
            <person name="Kuo A."/>
            <person name="Liang C."/>
            <person name="Lipzen A."/>
            <person name="Lutzoni F."/>
            <person name="Magnuson J."/>
            <person name="Mondo S."/>
            <person name="Nolan M."/>
            <person name="Ohm R."/>
            <person name="Pangilinan J."/>
            <person name="Park H.-J."/>
            <person name="Ramirez L."/>
            <person name="Alfaro M."/>
            <person name="Sun H."/>
            <person name="Tritt A."/>
            <person name="Yoshinaga Y."/>
            <person name="Zwiers L.-H."/>
            <person name="Turgeon B."/>
            <person name="Goodwin S."/>
            <person name="Spatafora J."/>
            <person name="Crous P."/>
            <person name="Grigoriev I."/>
        </authorList>
    </citation>
    <scope>NUCLEOTIDE SEQUENCE</scope>
    <source>
        <strain evidence="10">CBS 109.77</strain>
    </source>
</reference>
<name>A0A6A6XSE0_9PLEO</name>
<feature type="domain" description="C2H2-type" evidence="9">
    <location>
        <begin position="64"/>
        <end position="84"/>
    </location>
</feature>
<keyword evidence="5" id="KW-0862">Zinc</keyword>
<gene>
    <name evidence="10" type="ORF">K505DRAFT_391842</name>
</gene>
<keyword evidence="6" id="KW-0539">Nucleus</keyword>
<dbReference type="InterPro" id="IPR036236">
    <property type="entry name" value="Znf_C2H2_sf"/>
</dbReference>
<dbReference type="Pfam" id="PF12874">
    <property type="entry name" value="zf-met"/>
    <property type="match status" value="1"/>
</dbReference>
<dbReference type="Gene3D" id="3.30.160.60">
    <property type="entry name" value="Classic Zinc Finger"/>
    <property type="match status" value="2"/>
</dbReference>
<feature type="region of interest" description="Disordered" evidence="8">
    <location>
        <begin position="158"/>
        <end position="201"/>
    </location>
</feature>
<dbReference type="GO" id="GO:0005634">
    <property type="term" value="C:nucleus"/>
    <property type="evidence" value="ECO:0007669"/>
    <property type="project" value="UniProtKB-SubCell"/>
</dbReference>
<evidence type="ECO:0000256" key="2">
    <source>
        <dbReference type="ARBA" id="ARBA00022723"/>
    </source>
</evidence>
<dbReference type="PROSITE" id="PS50157">
    <property type="entry name" value="ZINC_FINGER_C2H2_2"/>
    <property type="match status" value="1"/>
</dbReference>
<protein>
    <recommendedName>
        <fullName evidence="9">C2H2-type domain-containing protein</fullName>
    </recommendedName>
</protein>
<dbReference type="PANTHER" id="PTHR24394:SF44">
    <property type="entry name" value="ZINC FINGER PROTEIN 271-LIKE"/>
    <property type="match status" value="1"/>
</dbReference>
<accession>A0A6A6XSE0</accession>
<feature type="compositionally biased region" description="Basic and acidic residues" evidence="8">
    <location>
        <begin position="185"/>
        <end position="195"/>
    </location>
</feature>
<organism evidence="10 11">
    <name type="scientific">Melanomma pulvis-pyrius CBS 109.77</name>
    <dbReference type="NCBI Taxonomy" id="1314802"/>
    <lineage>
        <taxon>Eukaryota</taxon>
        <taxon>Fungi</taxon>
        <taxon>Dikarya</taxon>
        <taxon>Ascomycota</taxon>
        <taxon>Pezizomycotina</taxon>
        <taxon>Dothideomycetes</taxon>
        <taxon>Pleosporomycetidae</taxon>
        <taxon>Pleosporales</taxon>
        <taxon>Melanommataceae</taxon>
        <taxon>Melanomma</taxon>
    </lineage>
</organism>
<dbReference type="GO" id="GO:0000981">
    <property type="term" value="F:DNA-binding transcription factor activity, RNA polymerase II-specific"/>
    <property type="evidence" value="ECO:0007669"/>
    <property type="project" value="TreeGrafter"/>
</dbReference>
<dbReference type="PANTHER" id="PTHR24394">
    <property type="entry name" value="ZINC FINGER PROTEIN"/>
    <property type="match status" value="1"/>
</dbReference>
<keyword evidence="11" id="KW-1185">Reference proteome</keyword>
<evidence type="ECO:0000313" key="11">
    <source>
        <dbReference type="Proteomes" id="UP000799757"/>
    </source>
</evidence>
<keyword evidence="3" id="KW-0677">Repeat</keyword>
<dbReference type="InterPro" id="IPR036397">
    <property type="entry name" value="RNaseH_sf"/>
</dbReference>
<dbReference type="Gene3D" id="3.30.420.10">
    <property type="entry name" value="Ribonuclease H-like superfamily/Ribonuclease H"/>
    <property type="match status" value="1"/>
</dbReference>
<evidence type="ECO:0000259" key="9">
    <source>
        <dbReference type="PROSITE" id="PS50157"/>
    </source>
</evidence>
<keyword evidence="2" id="KW-0479">Metal-binding</keyword>
<comment type="subcellular location">
    <subcellularLocation>
        <location evidence="1">Nucleus</location>
    </subcellularLocation>
</comment>
<dbReference type="AlphaFoldDB" id="A0A6A6XSE0"/>
<dbReference type="SUPFAM" id="SSF53098">
    <property type="entry name" value="Ribonuclease H-like"/>
    <property type="match status" value="1"/>
</dbReference>
<keyword evidence="4 7" id="KW-0863">Zinc-finger</keyword>
<dbReference type="GO" id="GO:0008270">
    <property type="term" value="F:zinc ion binding"/>
    <property type="evidence" value="ECO:0007669"/>
    <property type="project" value="UniProtKB-KW"/>
</dbReference>